<protein>
    <recommendedName>
        <fullName evidence="4">Integral membrane protein</fullName>
    </recommendedName>
</protein>
<evidence type="ECO:0008006" key="4">
    <source>
        <dbReference type="Google" id="ProtNLM"/>
    </source>
</evidence>
<dbReference type="Proteomes" id="UP000431401">
    <property type="component" value="Unassembled WGS sequence"/>
</dbReference>
<evidence type="ECO:0000313" key="3">
    <source>
        <dbReference type="Proteomes" id="UP000431401"/>
    </source>
</evidence>
<keyword evidence="1" id="KW-0472">Membrane</keyword>
<name>A0A7K0DNM6_9NOCA</name>
<keyword evidence="1" id="KW-0812">Transmembrane</keyword>
<feature type="transmembrane region" description="Helical" evidence="1">
    <location>
        <begin position="20"/>
        <end position="37"/>
    </location>
</feature>
<organism evidence="2 3">
    <name type="scientific">Nocardia aurantia</name>
    <dbReference type="NCBI Taxonomy" id="2585199"/>
    <lineage>
        <taxon>Bacteria</taxon>
        <taxon>Bacillati</taxon>
        <taxon>Actinomycetota</taxon>
        <taxon>Actinomycetes</taxon>
        <taxon>Mycobacteriales</taxon>
        <taxon>Nocardiaceae</taxon>
        <taxon>Nocardia</taxon>
    </lineage>
</organism>
<gene>
    <name evidence="2" type="ORF">NRB56_19710</name>
</gene>
<dbReference type="OrthoDB" id="4548241at2"/>
<reference evidence="2 3" key="1">
    <citation type="submission" date="2019-10" db="EMBL/GenBank/DDBJ databases">
        <title>Nocardia macrotermitis sp. nov. and Nocardia aurantia sp. nov., isolated from the gut of fungus growing-termite Macrotermes natalensis.</title>
        <authorList>
            <person name="Benndorf R."/>
            <person name="Schwitalla J."/>
            <person name="Martin K."/>
            <person name="De Beer W."/>
            <person name="Kaster A.-K."/>
            <person name="Vollmers J."/>
            <person name="Poulsen M."/>
            <person name="Beemelmanns C."/>
        </authorList>
    </citation>
    <scope>NUCLEOTIDE SEQUENCE [LARGE SCALE GENOMIC DNA]</scope>
    <source>
        <strain evidence="2 3">RB56</strain>
    </source>
</reference>
<proteinExistence type="predicted"/>
<feature type="transmembrane region" description="Helical" evidence="1">
    <location>
        <begin position="83"/>
        <end position="105"/>
    </location>
</feature>
<accession>A0A7K0DNM6</accession>
<keyword evidence="1" id="KW-1133">Transmembrane helix</keyword>
<dbReference type="EMBL" id="WEGI01000004">
    <property type="protein sequence ID" value="MQY26404.1"/>
    <property type="molecule type" value="Genomic_DNA"/>
</dbReference>
<comment type="caution">
    <text evidence="2">The sequence shown here is derived from an EMBL/GenBank/DDBJ whole genome shotgun (WGS) entry which is preliminary data.</text>
</comment>
<keyword evidence="3" id="KW-1185">Reference proteome</keyword>
<feature type="transmembrane region" description="Helical" evidence="1">
    <location>
        <begin position="43"/>
        <end position="62"/>
    </location>
</feature>
<evidence type="ECO:0000256" key="1">
    <source>
        <dbReference type="SAM" id="Phobius"/>
    </source>
</evidence>
<dbReference type="AlphaFoldDB" id="A0A7K0DNM6"/>
<sequence length="158" mass="18007">MDHVNRWDSVATYRLIRLEYAVALVICLVLGLIHIRSVYWPTAVLLFVYIDVIGYLPGAVAYRRAGGREISRVYYVLYNTMHSLVTQAAVLGVWILLFGWGWAMLVVPIHLCGDRALFGNFLKPFTVPFEPKATPAWIEFQRRLRESGQDRAPAAALR</sequence>
<evidence type="ECO:0000313" key="2">
    <source>
        <dbReference type="EMBL" id="MQY26404.1"/>
    </source>
</evidence>
<dbReference type="RefSeq" id="WP_153340669.1">
    <property type="nucleotide sequence ID" value="NZ_WEGI01000004.1"/>
</dbReference>